<proteinExistence type="predicted"/>
<dbReference type="AlphaFoldDB" id="A0A1I7W9T9"/>
<protein>
    <submittedName>
        <fullName evidence="3">Uncharacterized protein</fullName>
    </submittedName>
</protein>
<keyword evidence="1" id="KW-0732">Signal</keyword>
<name>A0A1I7W9T9_HETBA</name>
<organism evidence="2 3">
    <name type="scientific">Heterorhabditis bacteriophora</name>
    <name type="common">Entomopathogenic nematode worm</name>
    <dbReference type="NCBI Taxonomy" id="37862"/>
    <lineage>
        <taxon>Eukaryota</taxon>
        <taxon>Metazoa</taxon>
        <taxon>Ecdysozoa</taxon>
        <taxon>Nematoda</taxon>
        <taxon>Chromadorea</taxon>
        <taxon>Rhabditida</taxon>
        <taxon>Rhabditina</taxon>
        <taxon>Rhabditomorpha</taxon>
        <taxon>Strongyloidea</taxon>
        <taxon>Heterorhabditidae</taxon>
        <taxon>Heterorhabditis</taxon>
    </lineage>
</organism>
<evidence type="ECO:0000313" key="2">
    <source>
        <dbReference type="Proteomes" id="UP000095283"/>
    </source>
</evidence>
<feature type="signal peptide" evidence="1">
    <location>
        <begin position="1"/>
        <end position="20"/>
    </location>
</feature>
<feature type="chain" id="PRO_5009310517" evidence="1">
    <location>
        <begin position="21"/>
        <end position="48"/>
    </location>
</feature>
<reference evidence="3" key="1">
    <citation type="submission" date="2016-11" db="UniProtKB">
        <authorList>
            <consortium name="WormBaseParasite"/>
        </authorList>
    </citation>
    <scope>IDENTIFICATION</scope>
</reference>
<sequence>MSGFLIIFKWLCLQFQYVKLIMFYKQNCFINSINTFYHSLDTRLTNMY</sequence>
<evidence type="ECO:0000313" key="3">
    <source>
        <dbReference type="WBParaSite" id="Hba_01432"/>
    </source>
</evidence>
<evidence type="ECO:0000256" key="1">
    <source>
        <dbReference type="SAM" id="SignalP"/>
    </source>
</evidence>
<accession>A0A1I7W9T9</accession>
<dbReference type="WBParaSite" id="Hba_01432">
    <property type="protein sequence ID" value="Hba_01432"/>
    <property type="gene ID" value="Hba_01432"/>
</dbReference>
<keyword evidence="2" id="KW-1185">Reference proteome</keyword>
<dbReference type="Proteomes" id="UP000095283">
    <property type="component" value="Unplaced"/>
</dbReference>